<dbReference type="PANTHER" id="PTHR30518">
    <property type="entry name" value="ENDOLYTIC MUREIN TRANSGLYCOSYLASE"/>
    <property type="match status" value="1"/>
</dbReference>
<keyword evidence="5 7" id="KW-0456">Lyase</keyword>
<dbReference type="HAMAP" id="MF_02065">
    <property type="entry name" value="MltG"/>
    <property type="match status" value="1"/>
</dbReference>
<dbReference type="GO" id="GO:0009252">
    <property type="term" value="P:peptidoglycan biosynthetic process"/>
    <property type="evidence" value="ECO:0007669"/>
    <property type="project" value="UniProtKB-UniRule"/>
</dbReference>
<comment type="similarity">
    <text evidence="7">Belongs to the transglycosylase MltG family.</text>
</comment>
<evidence type="ECO:0000313" key="9">
    <source>
        <dbReference type="EMBL" id="GGD55088.1"/>
    </source>
</evidence>
<evidence type="ECO:0000256" key="3">
    <source>
        <dbReference type="ARBA" id="ARBA00022989"/>
    </source>
</evidence>
<keyword evidence="4 7" id="KW-0472">Membrane</keyword>
<dbReference type="GO" id="GO:0005886">
    <property type="term" value="C:plasma membrane"/>
    <property type="evidence" value="ECO:0007669"/>
    <property type="project" value="UniProtKB-SubCell"/>
</dbReference>
<feature type="region of interest" description="Disordered" evidence="8">
    <location>
        <begin position="379"/>
        <end position="399"/>
    </location>
</feature>
<evidence type="ECO:0000256" key="6">
    <source>
        <dbReference type="ARBA" id="ARBA00023316"/>
    </source>
</evidence>
<dbReference type="NCBIfam" id="TIGR00247">
    <property type="entry name" value="endolytic transglycosylase MltG"/>
    <property type="match status" value="1"/>
</dbReference>
<dbReference type="Proteomes" id="UP000612456">
    <property type="component" value="Unassembled WGS sequence"/>
</dbReference>
<gene>
    <name evidence="7" type="primary">mltG</name>
    <name evidence="9" type="ORF">GCM10010911_10910</name>
</gene>
<feature type="transmembrane region" description="Helical" evidence="7">
    <location>
        <begin position="43"/>
        <end position="67"/>
    </location>
</feature>
<organism evidence="9 10">
    <name type="scientific">Paenibacillus nasutitermitis</name>
    <dbReference type="NCBI Taxonomy" id="1652958"/>
    <lineage>
        <taxon>Bacteria</taxon>
        <taxon>Bacillati</taxon>
        <taxon>Bacillota</taxon>
        <taxon>Bacilli</taxon>
        <taxon>Bacillales</taxon>
        <taxon>Paenibacillaceae</taxon>
        <taxon>Paenibacillus</taxon>
    </lineage>
</organism>
<reference evidence="9" key="2">
    <citation type="submission" date="2020-09" db="EMBL/GenBank/DDBJ databases">
        <authorList>
            <person name="Sun Q."/>
            <person name="Zhou Y."/>
        </authorList>
    </citation>
    <scope>NUCLEOTIDE SEQUENCE</scope>
    <source>
        <strain evidence="9">CGMCC 1.15178</strain>
    </source>
</reference>
<dbReference type="Gene3D" id="3.30.160.60">
    <property type="entry name" value="Classic Zinc Finger"/>
    <property type="match status" value="1"/>
</dbReference>
<dbReference type="AlphaFoldDB" id="A0A916YQX1"/>
<dbReference type="Pfam" id="PF02618">
    <property type="entry name" value="YceG"/>
    <property type="match status" value="1"/>
</dbReference>
<evidence type="ECO:0000256" key="1">
    <source>
        <dbReference type="ARBA" id="ARBA00022475"/>
    </source>
</evidence>
<dbReference type="EC" id="4.2.2.29" evidence="7"/>
<proteinExistence type="inferred from homology"/>
<protein>
    <recommendedName>
        <fullName evidence="7">Endolytic murein transglycosylase</fullName>
        <ecNumber evidence="7">4.2.2.29</ecNumber>
    </recommendedName>
    <alternativeName>
        <fullName evidence="7">Peptidoglycan lytic transglycosylase</fullName>
    </alternativeName>
    <alternativeName>
        <fullName evidence="7">Peptidoglycan polymerization terminase</fullName>
    </alternativeName>
</protein>
<keyword evidence="3 7" id="KW-1133">Transmembrane helix</keyword>
<name>A0A916YQX1_9BACL</name>
<dbReference type="Gene3D" id="3.30.1490.480">
    <property type="entry name" value="Endolytic murein transglycosylase"/>
    <property type="match status" value="2"/>
</dbReference>
<keyword evidence="2 7" id="KW-0812">Transmembrane</keyword>
<evidence type="ECO:0000313" key="10">
    <source>
        <dbReference type="Proteomes" id="UP000612456"/>
    </source>
</evidence>
<evidence type="ECO:0000256" key="2">
    <source>
        <dbReference type="ARBA" id="ARBA00022692"/>
    </source>
</evidence>
<dbReference type="GO" id="GO:0008932">
    <property type="term" value="F:lytic endotransglycosylase activity"/>
    <property type="evidence" value="ECO:0007669"/>
    <property type="project" value="UniProtKB-UniRule"/>
</dbReference>
<evidence type="ECO:0000256" key="7">
    <source>
        <dbReference type="HAMAP-Rule" id="MF_02065"/>
    </source>
</evidence>
<dbReference type="PANTHER" id="PTHR30518:SF2">
    <property type="entry name" value="ENDOLYTIC MUREIN TRANSGLYCOSYLASE"/>
    <property type="match status" value="1"/>
</dbReference>
<dbReference type="CDD" id="cd08010">
    <property type="entry name" value="MltG_like"/>
    <property type="match status" value="1"/>
</dbReference>
<feature type="compositionally biased region" description="Basic and acidic residues" evidence="8">
    <location>
        <begin position="379"/>
        <end position="390"/>
    </location>
</feature>
<comment type="subcellular location">
    <subcellularLocation>
        <location evidence="7">Cell membrane</location>
        <topology evidence="7">Single-pass membrane protein</topology>
    </subcellularLocation>
</comment>
<keyword evidence="10" id="KW-1185">Reference proteome</keyword>
<keyword evidence="6 7" id="KW-0961">Cell wall biogenesis/degradation</keyword>
<reference evidence="9" key="1">
    <citation type="journal article" date="2014" name="Int. J. Syst. Evol. Microbiol.">
        <title>Complete genome sequence of Corynebacterium casei LMG S-19264T (=DSM 44701T), isolated from a smear-ripened cheese.</title>
        <authorList>
            <consortium name="US DOE Joint Genome Institute (JGI-PGF)"/>
            <person name="Walter F."/>
            <person name="Albersmeier A."/>
            <person name="Kalinowski J."/>
            <person name="Ruckert C."/>
        </authorList>
    </citation>
    <scope>NUCLEOTIDE SEQUENCE</scope>
    <source>
        <strain evidence="9">CGMCC 1.15178</strain>
    </source>
</reference>
<keyword evidence="1 7" id="KW-1003">Cell membrane</keyword>
<evidence type="ECO:0000256" key="8">
    <source>
        <dbReference type="SAM" id="MobiDB-lite"/>
    </source>
</evidence>
<accession>A0A916YQX1</accession>
<comment type="catalytic activity">
    <reaction evidence="7">
        <text>a peptidoglycan chain = a peptidoglycan chain with N-acetyl-1,6-anhydromuramyl-[peptide] at the reducing end + a peptidoglycan chain with N-acetylglucosamine at the non-reducing end.</text>
        <dbReference type="EC" id="4.2.2.29"/>
    </reaction>
</comment>
<dbReference type="GO" id="GO:0071555">
    <property type="term" value="P:cell wall organization"/>
    <property type="evidence" value="ECO:0007669"/>
    <property type="project" value="UniProtKB-KW"/>
</dbReference>
<evidence type="ECO:0000256" key="5">
    <source>
        <dbReference type="ARBA" id="ARBA00023239"/>
    </source>
</evidence>
<comment type="function">
    <text evidence="7">Functions as a peptidoglycan terminase that cleaves nascent peptidoglycan strands endolytically to terminate their elongation.</text>
</comment>
<dbReference type="InterPro" id="IPR003770">
    <property type="entry name" value="MLTG-like"/>
</dbReference>
<evidence type="ECO:0000256" key="4">
    <source>
        <dbReference type="ARBA" id="ARBA00023136"/>
    </source>
</evidence>
<sequence length="399" mass="45093">MAVLFRDFITMEEISLDRSDQQPVNEKPVKNRNRSAGPSRGRITFWVIVSILGFFILLAASALFYVWNGLRPASQGEARQVELKKGMSPFKFAETLEAEGIIRDSFLFKYYLRLKDEGPRFQAGVYALNPGMDKDTIITVLNAGETLKKETIRFTIPEGFTIEQIADTLSKAGYVDKEAFLKLADTDRSWGDAEAARGIPKDKPSLKHRLEGYLFPETYELEKDSQPEAIIIRMLMELDHKLDSLPENWEEPMLERGIDFHALMTIASLVEREVVVDEERPIVAGIIYNRLDKGMPLQIDASVQYALPAPKERLLEEDTKVDSPYNTYRVKGMPPGPIASPSLKSIEAALFPEDTDYLYYVTKKDGSHEHLFGRTLKEHNRNIAKSKESAKQGGANNGN</sequence>
<feature type="site" description="Important for catalytic activity" evidence="7">
    <location>
        <position position="273"/>
    </location>
</feature>
<comment type="caution">
    <text evidence="9">The sequence shown here is derived from an EMBL/GenBank/DDBJ whole genome shotgun (WGS) entry which is preliminary data.</text>
</comment>
<dbReference type="EMBL" id="BMHP01000001">
    <property type="protein sequence ID" value="GGD55088.1"/>
    <property type="molecule type" value="Genomic_DNA"/>
</dbReference>